<dbReference type="EMBL" id="NEVT01000006">
    <property type="protein sequence ID" value="OZI76242.1"/>
    <property type="molecule type" value="Genomic_DNA"/>
</dbReference>
<evidence type="ECO:0000313" key="1">
    <source>
        <dbReference type="EMBL" id="OZI76242.1"/>
    </source>
</evidence>
<comment type="caution">
    <text evidence="1">The sequence shown here is derived from an EMBL/GenBank/DDBJ whole genome shotgun (WGS) entry which is preliminary data.</text>
</comment>
<keyword evidence="2" id="KW-1185">Reference proteome</keyword>
<dbReference type="RefSeq" id="WP_028355646.1">
    <property type="nucleotide sequence ID" value="NZ_NEVT01000006.1"/>
</dbReference>
<name>A0A261VRX1_9BORD</name>
<dbReference type="AlphaFoldDB" id="A0A261VRX1"/>
<sequence length="121" mass="13325">MKLLNDTQRVQSLRPRVIEIDYGLFRGYVDIQDHSPNAGTSSKAQYCRTAVPSRELAERQALELARRLGTQARQAGASTHLMCDSLGDGLAGRRELDGIPASLLRREAGRATARKHLRAVA</sequence>
<evidence type="ECO:0000313" key="2">
    <source>
        <dbReference type="Proteomes" id="UP000215633"/>
    </source>
</evidence>
<accession>A0A261VRX1</accession>
<reference evidence="2" key="1">
    <citation type="submission" date="2017-05" db="EMBL/GenBank/DDBJ databases">
        <title>Complete and WGS of Bordetella genogroups.</title>
        <authorList>
            <person name="Spilker T."/>
            <person name="Lipuma J."/>
        </authorList>
    </citation>
    <scope>NUCLEOTIDE SEQUENCE [LARGE SCALE GENOMIC DNA]</scope>
    <source>
        <strain evidence="2">AU8256</strain>
    </source>
</reference>
<dbReference type="Proteomes" id="UP000215633">
    <property type="component" value="Unassembled WGS sequence"/>
</dbReference>
<proteinExistence type="predicted"/>
<organism evidence="1 2">
    <name type="scientific">Bordetella genomosp. 2</name>
    <dbReference type="NCBI Taxonomy" id="1983456"/>
    <lineage>
        <taxon>Bacteria</taxon>
        <taxon>Pseudomonadati</taxon>
        <taxon>Pseudomonadota</taxon>
        <taxon>Betaproteobacteria</taxon>
        <taxon>Burkholderiales</taxon>
        <taxon>Alcaligenaceae</taxon>
        <taxon>Bordetella</taxon>
    </lineage>
</organism>
<gene>
    <name evidence="1" type="ORF">CAL24_13845</name>
</gene>
<protein>
    <submittedName>
        <fullName evidence="1">Uncharacterized protein</fullName>
    </submittedName>
</protein>